<feature type="transmembrane region" description="Helical" evidence="12">
    <location>
        <begin position="163"/>
        <end position="184"/>
    </location>
</feature>
<keyword evidence="10 12" id="KW-0472">Membrane</keyword>
<dbReference type="RefSeq" id="WP_316701818.1">
    <property type="nucleotide sequence ID" value="NZ_CP136336.1"/>
</dbReference>
<reference evidence="14 15" key="1">
    <citation type="submission" date="2023-10" db="EMBL/GenBank/DDBJ databases">
        <title>Bacteria for the degradation of biodegradable plastic PBAT(Polybutylene adipate terephthalate).</title>
        <authorList>
            <person name="Weon H.-Y."/>
            <person name="Yeon J."/>
        </authorList>
    </citation>
    <scope>NUCLEOTIDE SEQUENCE [LARGE SCALE GENOMIC DNA]</scope>
    <source>
        <strain evidence="14 15">SBD 7-3</strain>
    </source>
</reference>
<organism evidence="14 15">
    <name type="scientific">Piscinibacter gummiphilus</name>
    <dbReference type="NCBI Taxonomy" id="946333"/>
    <lineage>
        <taxon>Bacteria</taxon>
        <taxon>Pseudomonadati</taxon>
        <taxon>Pseudomonadota</taxon>
        <taxon>Betaproteobacteria</taxon>
        <taxon>Burkholderiales</taxon>
        <taxon>Sphaerotilaceae</taxon>
        <taxon>Piscinibacter</taxon>
    </lineage>
</organism>
<dbReference type="Gene3D" id="1.20.950.20">
    <property type="entry name" value="Transmembrane di-heme cytochromes, Chain C"/>
    <property type="match status" value="1"/>
</dbReference>
<keyword evidence="5 12" id="KW-0812">Transmembrane</keyword>
<keyword evidence="9" id="KW-0408">Iron</keyword>
<feature type="transmembrane region" description="Helical" evidence="12">
    <location>
        <begin position="121"/>
        <end position="143"/>
    </location>
</feature>
<evidence type="ECO:0000256" key="2">
    <source>
        <dbReference type="ARBA" id="ARBA00022448"/>
    </source>
</evidence>
<evidence type="ECO:0000256" key="3">
    <source>
        <dbReference type="ARBA" id="ARBA00022475"/>
    </source>
</evidence>
<evidence type="ECO:0000313" key="15">
    <source>
        <dbReference type="Proteomes" id="UP001303946"/>
    </source>
</evidence>
<dbReference type="SUPFAM" id="SSF81342">
    <property type="entry name" value="Transmembrane di-heme cytochromes"/>
    <property type="match status" value="1"/>
</dbReference>
<keyword evidence="7" id="KW-0249">Electron transport</keyword>
<dbReference type="SMART" id="SM00887">
    <property type="entry name" value="EB_dh"/>
    <property type="match status" value="1"/>
</dbReference>
<evidence type="ECO:0000256" key="9">
    <source>
        <dbReference type="ARBA" id="ARBA00023004"/>
    </source>
</evidence>
<feature type="domain" description="Cytochrome c-552/DMSO reductase-like haem-binding" evidence="13">
    <location>
        <begin position="239"/>
        <end position="546"/>
    </location>
</feature>
<evidence type="ECO:0000256" key="6">
    <source>
        <dbReference type="ARBA" id="ARBA00022723"/>
    </source>
</evidence>
<keyword evidence="8 12" id="KW-1133">Transmembrane helix</keyword>
<dbReference type="Pfam" id="PF09459">
    <property type="entry name" value="EB_dh"/>
    <property type="match status" value="1"/>
</dbReference>
<evidence type="ECO:0000256" key="7">
    <source>
        <dbReference type="ARBA" id="ARBA00022982"/>
    </source>
</evidence>
<dbReference type="Proteomes" id="UP001303946">
    <property type="component" value="Chromosome"/>
</dbReference>
<feature type="transmembrane region" description="Helical" evidence="12">
    <location>
        <begin position="71"/>
        <end position="91"/>
    </location>
</feature>
<feature type="region of interest" description="Disordered" evidence="11">
    <location>
        <begin position="1"/>
        <end position="22"/>
    </location>
</feature>
<feature type="transmembrane region" description="Helical" evidence="12">
    <location>
        <begin position="27"/>
        <end position="48"/>
    </location>
</feature>
<dbReference type="InterPro" id="IPR016174">
    <property type="entry name" value="Di-haem_cyt_TM"/>
</dbReference>
<evidence type="ECO:0000256" key="5">
    <source>
        <dbReference type="ARBA" id="ARBA00022692"/>
    </source>
</evidence>
<dbReference type="CDD" id="cd09625">
    <property type="entry name" value="DOMON_like_cytochrome"/>
    <property type="match status" value="1"/>
</dbReference>
<keyword evidence="2" id="KW-0813">Transport</keyword>
<evidence type="ECO:0000259" key="13">
    <source>
        <dbReference type="SMART" id="SM00887"/>
    </source>
</evidence>
<evidence type="ECO:0000256" key="12">
    <source>
        <dbReference type="SAM" id="Phobius"/>
    </source>
</evidence>
<dbReference type="Gene3D" id="2.60.40.1190">
    <property type="match status" value="1"/>
</dbReference>
<keyword evidence="6" id="KW-0479">Metal-binding</keyword>
<keyword evidence="3" id="KW-1003">Cell membrane</keyword>
<evidence type="ECO:0000256" key="1">
    <source>
        <dbReference type="ARBA" id="ARBA00004651"/>
    </source>
</evidence>
<evidence type="ECO:0000256" key="8">
    <source>
        <dbReference type="ARBA" id="ARBA00022989"/>
    </source>
</evidence>
<dbReference type="Pfam" id="PF01292">
    <property type="entry name" value="Ni_hydr_CYTB"/>
    <property type="match status" value="1"/>
</dbReference>
<dbReference type="EMBL" id="CP136336">
    <property type="protein sequence ID" value="WOB08918.1"/>
    <property type="molecule type" value="Genomic_DNA"/>
</dbReference>
<sequence length="553" mass="59759">MTRQATSAETPPGPSTEASPRSDTPTFVIHWLMVVGLAVSLLTGLRIADSDGRLGWRWIEPLLLQGDVGRWHVWSAYLLLGAASAYVALLWRGALGGRVKLMPASLTAADPAQRRRGWNRLLYWVAFALLAVAGASGALMYFAAGRLPEPLVANVHQAAAWGFVAYVGLHVAAQLWLGGVAQLLKILRPRMAYGAAGLAAMGVAGAAWAVLAGGERVATSELHMRRVAVLPVVDGLPDDAAWKDAPAVTVHTTRGANFPQGETAVTIRAVRDATDAVFLFEWPDSTRSHKHLPLVKTAQGWQVKESRYAKNDEDDYYEDKFGVMFSRLASMGGGAAQLGSHPLPGKPAPTAGRGLHATTDGSIVDVWHWKSVRSGGLGQIDDNYFGPPLPAETGKRYTGGYTQDPKQSGGFDQNWDKIPGSPYVRPKFLPRDMAALQARVGPIDLSPTHGDTQLLAMSKAETVPYSAELDTYPVGTVLPSVVLEAPFTGDRGDVAAVGTWKDGRWRLEARRKLDTHSAYDLPFETGLSVWVSAFDHSQARHTRHTHPVRLVLD</sequence>
<protein>
    <submittedName>
        <fullName evidence="14">Ethylbenzene dehydrogenase-related protein</fullName>
    </submittedName>
</protein>
<gene>
    <name evidence="14" type="ORF">RXV79_02395</name>
</gene>
<dbReference type="InterPro" id="IPR011577">
    <property type="entry name" value="Cyt_b561_bac/Ni-Hgenase"/>
</dbReference>
<evidence type="ECO:0000256" key="4">
    <source>
        <dbReference type="ARBA" id="ARBA00022617"/>
    </source>
</evidence>
<evidence type="ECO:0000256" key="10">
    <source>
        <dbReference type="ARBA" id="ARBA00023136"/>
    </source>
</evidence>
<evidence type="ECO:0000256" key="11">
    <source>
        <dbReference type="SAM" id="MobiDB-lite"/>
    </source>
</evidence>
<keyword evidence="15" id="KW-1185">Reference proteome</keyword>
<feature type="transmembrane region" description="Helical" evidence="12">
    <location>
        <begin position="191"/>
        <end position="211"/>
    </location>
</feature>
<keyword evidence="4" id="KW-0349">Heme</keyword>
<accession>A0ABZ0CVK4</accession>
<name>A0ABZ0CVK4_9BURK</name>
<evidence type="ECO:0000313" key="14">
    <source>
        <dbReference type="EMBL" id="WOB08918.1"/>
    </source>
</evidence>
<comment type="subcellular location">
    <subcellularLocation>
        <location evidence="1">Cell membrane</location>
        <topology evidence="1">Multi-pass membrane protein</topology>
    </subcellularLocation>
</comment>
<dbReference type="InterPro" id="IPR019020">
    <property type="entry name" value="Cyt-c552/DMSO_Rdtase_haem-bd"/>
</dbReference>
<proteinExistence type="predicted"/>
<dbReference type="SUPFAM" id="SSF49344">
    <property type="entry name" value="CBD9-like"/>
    <property type="match status" value="1"/>
</dbReference>